<dbReference type="EMBL" id="BPLR01020120">
    <property type="protein sequence ID" value="GIX74970.1"/>
    <property type="molecule type" value="Genomic_DNA"/>
</dbReference>
<evidence type="ECO:0000313" key="2">
    <source>
        <dbReference type="Proteomes" id="UP001054945"/>
    </source>
</evidence>
<dbReference type="AlphaFoldDB" id="A0AAV4MSP6"/>
<gene>
    <name evidence="1" type="ORF">CEXT_17641</name>
</gene>
<keyword evidence="2" id="KW-1185">Reference proteome</keyword>
<name>A0AAV4MSP6_CAEEX</name>
<accession>A0AAV4MSP6</accession>
<organism evidence="1 2">
    <name type="scientific">Caerostris extrusa</name>
    <name type="common">Bark spider</name>
    <name type="synonym">Caerostris bankana</name>
    <dbReference type="NCBI Taxonomy" id="172846"/>
    <lineage>
        <taxon>Eukaryota</taxon>
        <taxon>Metazoa</taxon>
        <taxon>Ecdysozoa</taxon>
        <taxon>Arthropoda</taxon>
        <taxon>Chelicerata</taxon>
        <taxon>Arachnida</taxon>
        <taxon>Araneae</taxon>
        <taxon>Araneomorphae</taxon>
        <taxon>Entelegynae</taxon>
        <taxon>Araneoidea</taxon>
        <taxon>Araneidae</taxon>
        <taxon>Caerostris</taxon>
    </lineage>
</organism>
<protein>
    <submittedName>
        <fullName evidence="1">Uncharacterized protein</fullName>
    </submittedName>
</protein>
<evidence type="ECO:0000313" key="1">
    <source>
        <dbReference type="EMBL" id="GIX74970.1"/>
    </source>
</evidence>
<reference evidence="1 2" key="1">
    <citation type="submission" date="2021-06" db="EMBL/GenBank/DDBJ databases">
        <title>Caerostris extrusa draft genome.</title>
        <authorList>
            <person name="Kono N."/>
            <person name="Arakawa K."/>
        </authorList>
    </citation>
    <scope>NUCLEOTIDE SEQUENCE [LARGE SCALE GENOMIC DNA]</scope>
</reference>
<dbReference type="SUPFAM" id="SSF69349">
    <property type="entry name" value="Phage fibre proteins"/>
    <property type="match status" value="1"/>
</dbReference>
<comment type="caution">
    <text evidence="1">The sequence shown here is derived from an EMBL/GenBank/DDBJ whole genome shotgun (WGS) entry which is preliminary data.</text>
</comment>
<sequence length="143" mass="15940">MKLVEIKSGVDGLLTPRQEVTAAIRMDKTTEGPEWSWLQQRSRHILPEPKVVANPAKKFDFSYWSYSTLTFYRLFFFNTVGYTLSIPVGYSLSIPVGYSLSIPVGYTLSIPVGYSLSIPVGNSLSIPVGYSLSIPVGYSFQYP</sequence>
<proteinExistence type="predicted"/>
<dbReference type="Proteomes" id="UP001054945">
    <property type="component" value="Unassembled WGS sequence"/>
</dbReference>